<dbReference type="InterPro" id="IPR000812">
    <property type="entry name" value="TFIIB"/>
</dbReference>
<dbReference type="InterPro" id="IPR003121">
    <property type="entry name" value="SWIB_MDM2_domain"/>
</dbReference>
<proteinExistence type="predicted"/>
<dbReference type="Gene3D" id="1.10.472.170">
    <property type="match status" value="1"/>
</dbReference>
<dbReference type="AlphaFoldDB" id="A0A4P1RS47"/>
<evidence type="ECO:0000313" key="8">
    <source>
        <dbReference type="EMBL" id="OIW16732.1"/>
    </source>
</evidence>
<keyword evidence="2" id="KW-0804">Transcription</keyword>
<organism evidence="8 9">
    <name type="scientific">Lupinus angustifolius</name>
    <name type="common">Narrow-leaved blue lupine</name>
    <dbReference type="NCBI Taxonomy" id="3871"/>
    <lineage>
        <taxon>Eukaryota</taxon>
        <taxon>Viridiplantae</taxon>
        <taxon>Streptophyta</taxon>
        <taxon>Embryophyta</taxon>
        <taxon>Tracheophyta</taxon>
        <taxon>Spermatophyta</taxon>
        <taxon>Magnoliopsida</taxon>
        <taxon>eudicotyledons</taxon>
        <taxon>Gunneridae</taxon>
        <taxon>Pentapetalae</taxon>
        <taxon>rosids</taxon>
        <taxon>fabids</taxon>
        <taxon>Fabales</taxon>
        <taxon>Fabaceae</taxon>
        <taxon>Papilionoideae</taxon>
        <taxon>50 kb inversion clade</taxon>
        <taxon>genistoids sensu lato</taxon>
        <taxon>core genistoids</taxon>
        <taxon>Genisteae</taxon>
        <taxon>Lupinus</taxon>
    </lineage>
</organism>
<dbReference type="PRINTS" id="PR00685">
    <property type="entry name" value="TIFACTORIIB"/>
</dbReference>
<dbReference type="PANTHER" id="PTHR46695">
    <property type="entry name" value="ZINC FINGER CCCH DOMAIN-CONTAINING PROTEIN 44-RELATED"/>
    <property type="match status" value="1"/>
</dbReference>
<sequence>MEDLYCNECKIYTSIVYDHCAGNTICSHCGLVLKPPSIDNQTFQTQNSNSVGSCSNPLVSNNPPTSGTIDGTSAFVQRKKPMARELKEDSKFSKVFKTMDEIADRLGLVDTIKDCAKEIYKKANEGKIIMKHWKNHKATKVACLYLASQEEGLPRTLKEILTVADGTNVKDIHKVIQMLKGHLEVGRKAIRAKDIARRYCSTLGLNNYVTKAVQEILQKTEEFDIRRNYTSILASVIYMATQLSGNKINLSANNYFSCLVQGQVDFDDKNSWEYLFKDYYIDLKEKLSLTFDELTEAKNPWKGSDMAASKDESPDELYDANNDKGSDSDNSYENVGSSRSKRRKGKKRAKSRSKEGNSYAATVLAADVTSADDRSEWSSKELLEFVMHMRNGDTSILSQFDVQALLLEYIKRNKLRDPCRKSQIICDARLQNLFGKPRVGHFEMLKLLESHFLLKEDYQGEDLQGSVVDTDVTHLDGDGNSDSYLKAGKDKRRKTRKKGDERGLHSNVDDYAAIDNHNINLIYLRRNLVEDLLEDIENFPDKAVGSFVRIRISGSGQKQDLYRLVQVAGTCKAAEPYKVGKRMTNILLEILNLNKTEIVSIDIISNQEFTEVRKDVARAIDLDGLIISNQTLSMVVLQIGILKNSCEVMLKELKKWMKPEKVMLK</sequence>
<dbReference type="SUPFAM" id="SSF47592">
    <property type="entry name" value="SWIB/MDM2 domain"/>
    <property type="match status" value="1"/>
</dbReference>
<dbReference type="SUPFAM" id="SSF47954">
    <property type="entry name" value="Cyclin-like"/>
    <property type="match status" value="2"/>
</dbReference>
<dbReference type="Gramene" id="OIW16732">
    <property type="protein sequence ID" value="OIW16732"/>
    <property type="gene ID" value="TanjilG_14502"/>
</dbReference>
<dbReference type="Gene3D" id="3.90.70.200">
    <property type="entry name" value="Plus-3 domain"/>
    <property type="match status" value="1"/>
</dbReference>
<reference evidence="8 9" key="1">
    <citation type="journal article" date="2017" name="Plant Biotechnol. J.">
        <title>A comprehensive draft genome sequence for lupin (Lupinus angustifolius), an emerging health food: insights into plant-microbe interactions and legume evolution.</title>
        <authorList>
            <person name="Hane J.K."/>
            <person name="Ming Y."/>
            <person name="Kamphuis L.G."/>
            <person name="Nelson M.N."/>
            <person name="Garg G."/>
            <person name="Atkins C.A."/>
            <person name="Bayer P.E."/>
            <person name="Bravo A."/>
            <person name="Bringans S."/>
            <person name="Cannon S."/>
            <person name="Edwards D."/>
            <person name="Foley R."/>
            <person name="Gao L.L."/>
            <person name="Harrison M.J."/>
            <person name="Huang W."/>
            <person name="Hurgobin B."/>
            <person name="Li S."/>
            <person name="Liu C.W."/>
            <person name="McGrath A."/>
            <person name="Morahan G."/>
            <person name="Murray J."/>
            <person name="Weller J."/>
            <person name="Jian J."/>
            <person name="Singh K.B."/>
        </authorList>
    </citation>
    <scope>NUCLEOTIDE SEQUENCE [LARGE SCALE GENOMIC DNA]</scope>
    <source>
        <strain evidence="9">cv. Tanjil</strain>
        <tissue evidence="8">Whole plant</tissue>
    </source>
</reference>
<dbReference type="InterPro" id="IPR036915">
    <property type="entry name" value="Cyclin-like_sf"/>
</dbReference>
<dbReference type="STRING" id="3871.A0A4P1RS47"/>
<feature type="domain" description="DM2" evidence="7">
    <location>
        <begin position="371"/>
        <end position="454"/>
    </location>
</feature>
<dbReference type="GO" id="GO:0008270">
    <property type="term" value="F:zinc ion binding"/>
    <property type="evidence" value="ECO:0007669"/>
    <property type="project" value="UniProtKB-KW"/>
</dbReference>
<dbReference type="SMART" id="SM00151">
    <property type="entry name" value="SWIB"/>
    <property type="match status" value="1"/>
</dbReference>
<evidence type="ECO:0000259" key="5">
    <source>
        <dbReference type="PROSITE" id="PS51134"/>
    </source>
</evidence>
<dbReference type="Pfam" id="PF02201">
    <property type="entry name" value="SWIB"/>
    <property type="match status" value="1"/>
</dbReference>
<evidence type="ECO:0000313" key="9">
    <source>
        <dbReference type="Proteomes" id="UP000188354"/>
    </source>
</evidence>
<feature type="domain" description="TFIIB-type" evidence="5">
    <location>
        <begin position="2"/>
        <end position="34"/>
    </location>
</feature>
<feature type="domain" description="Plus3" evidence="6">
    <location>
        <begin position="513"/>
        <end position="647"/>
    </location>
</feature>
<evidence type="ECO:0008006" key="10">
    <source>
        <dbReference type="Google" id="ProtNLM"/>
    </source>
</evidence>
<keyword evidence="3" id="KW-0863">Zinc-finger</keyword>
<dbReference type="Gene3D" id="1.10.472.10">
    <property type="entry name" value="Cyclin-like"/>
    <property type="match status" value="1"/>
</dbReference>
<dbReference type="PANTHER" id="PTHR46695:SF5">
    <property type="entry name" value="RNA POLYMERASE-ASSOCIATED PROTEIN RTF1 HOMOLOG"/>
    <property type="match status" value="1"/>
</dbReference>
<dbReference type="GO" id="GO:0017025">
    <property type="term" value="F:TBP-class protein binding"/>
    <property type="evidence" value="ECO:0007669"/>
    <property type="project" value="InterPro"/>
</dbReference>
<dbReference type="GO" id="GO:0070897">
    <property type="term" value="P:transcription preinitiation complex assembly"/>
    <property type="evidence" value="ECO:0007669"/>
    <property type="project" value="InterPro"/>
</dbReference>
<name>A0A4P1RS47_LUPAN</name>
<dbReference type="Pfam" id="PF00382">
    <property type="entry name" value="TFIIB"/>
    <property type="match status" value="1"/>
</dbReference>
<dbReference type="SUPFAM" id="SSF159042">
    <property type="entry name" value="Plus3-like"/>
    <property type="match status" value="1"/>
</dbReference>
<keyword evidence="9" id="KW-1185">Reference proteome</keyword>
<dbReference type="Gene3D" id="1.10.245.10">
    <property type="entry name" value="SWIB/MDM2 domain"/>
    <property type="match status" value="1"/>
</dbReference>
<dbReference type="PROSITE" id="PS51925">
    <property type="entry name" value="SWIB_MDM2"/>
    <property type="match status" value="1"/>
</dbReference>
<dbReference type="Pfam" id="PF08271">
    <property type="entry name" value="Zn_Ribbon_TF"/>
    <property type="match status" value="1"/>
</dbReference>
<feature type="region of interest" description="Disordered" evidence="4">
    <location>
        <begin position="479"/>
        <end position="502"/>
    </location>
</feature>
<evidence type="ECO:0000259" key="6">
    <source>
        <dbReference type="PROSITE" id="PS51360"/>
    </source>
</evidence>
<dbReference type="InterPro" id="IPR036128">
    <property type="entry name" value="Plus3-like_sf"/>
</dbReference>
<dbReference type="PROSITE" id="PS51134">
    <property type="entry name" value="ZF_TFIIB"/>
    <property type="match status" value="1"/>
</dbReference>
<evidence type="ECO:0000256" key="1">
    <source>
        <dbReference type="ARBA" id="ARBA00023015"/>
    </source>
</evidence>
<keyword evidence="3" id="KW-0479">Metal-binding</keyword>
<evidence type="ECO:0000259" key="7">
    <source>
        <dbReference type="PROSITE" id="PS51925"/>
    </source>
</evidence>
<dbReference type="GO" id="GO:0003677">
    <property type="term" value="F:DNA binding"/>
    <property type="evidence" value="ECO:0007669"/>
    <property type="project" value="InterPro"/>
</dbReference>
<dbReference type="InterPro" id="IPR013150">
    <property type="entry name" value="TFIIB_cyclin"/>
</dbReference>
<feature type="region of interest" description="Disordered" evidence="4">
    <location>
        <begin position="302"/>
        <end position="355"/>
    </location>
</feature>
<dbReference type="FunFam" id="1.10.245.10:FF:000003">
    <property type="entry name" value="Zinc finger CCCH domain-containing protein 19"/>
    <property type="match status" value="1"/>
</dbReference>
<evidence type="ECO:0000256" key="3">
    <source>
        <dbReference type="PROSITE-ProRule" id="PRU00469"/>
    </source>
</evidence>
<dbReference type="Pfam" id="PF03126">
    <property type="entry name" value="Plus-3"/>
    <property type="match status" value="1"/>
</dbReference>
<dbReference type="SMART" id="SM00719">
    <property type="entry name" value="Plus3"/>
    <property type="match status" value="1"/>
</dbReference>
<evidence type="ECO:0000256" key="2">
    <source>
        <dbReference type="ARBA" id="ARBA00023163"/>
    </source>
</evidence>
<evidence type="ECO:0000256" key="4">
    <source>
        <dbReference type="SAM" id="MobiDB-lite"/>
    </source>
</evidence>
<dbReference type="PROSITE" id="PS51360">
    <property type="entry name" value="PLUS3"/>
    <property type="match status" value="1"/>
</dbReference>
<feature type="compositionally biased region" description="Basic residues" evidence="4">
    <location>
        <begin position="339"/>
        <end position="351"/>
    </location>
</feature>
<dbReference type="SUPFAM" id="SSF57783">
    <property type="entry name" value="Zinc beta-ribbon"/>
    <property type="match status" value="1"/>
</dbReference>
<dbReference type="InterPro" id="IPR036885">
    <property type="entry name" value="SWIB_MDM2_dom_sf"/>
</dbReference>
<keyword evidence="3" id="KW-0862">Zinc</keyword>
<dbReference type="EMBL" id="CM007362">
    <property type="protein sequence ID" value="OIW16732.1"/>
    <property type="molecule type" value="Genomic_DNA"/>
</dbReference>
<keyword evidence="1" id="KW-0805">Transcription regulation</keyword>
<gene>
    <name evidence="8" type="ORF">TanjilG_14502</name>
</gene>
<dbReference type="InterPro" id="IPR013137">
    <property type="entry name" value="Znf_TFIIB"/>
</dbReference>
<dbReference type="InterPro" id="IPR004343">
    <property type="entry name" value="Plus-3_dom"/>
</dbReference>
<accession>A0A4P1RS47</accession>
<protein>
    <recommendedName>
        <fullName evidence="10">TFIIB-type domain-containing protein</fullName>
    </recommendedName>
</protein>
<dbReference type="InterPro" id="IPR019835">
    <property type="entry name" value="SWIB_domain"/>
</dbReference>
<dbReference type="CDD" id="cd10567">
    <property type="entry name" value="SWIB-MDM2_like"/>
    <property type="match status" value="1"/>
</dbReference>
<dbReference type="Proteomes" id="UP000188354">
    <property type="component" value="Chromosome LG02"/>
</dbReference>